<feature type="domain" description="FCP1 homology" evidence="2">
    <location>
        <begin position="1"/>
        <end position="150"/>
    </location>
</feature>
<dbReference type="InterPro" id="IPR023214">
    <property type="entry name" value="HAD_sf"/>
</dbReference>
<reference evidence="3 4" key="1">
    <citation type="journal article" date="2011" name="Science">
        <title>The Selaginella genome identifies genetic changes associated with the evolution of vascular plants.</title>
        <authorList>
            <person name="Banks J.A."/>
            <person name="Nishiyama T."/>
            <person name="Hasebe M."/>
            <person name="Bowman J.L."/>
            <person name="Gribskov M."/>
            <person name="dePamphilis C."/>
            <person name="Albert V.A."/>
            <person name="Aono N."/>
            <person name="Aoyama T."/>
            <person name="Ambrose B.A."/>
            <person name="Ashton N.W."/>
            <person name="Axtell M.J."/>
            <person name="Barker E."/>
            <person name="Barker M.S."/>
            <person name="Bennetzen J.L."/>
            <person name="Bonawitz N.D."/>
            <person name="Chapple C."/>
            <person name="Cheng C."/>
            <person name="Correa L.G."/>
            <person name="Dacre M."/>
            <person name="DeBarry J."/>
            <person name="Dreyer I."/>
            <person name="Elias M."/>
            <person name="Engstrom E.M."/>
            <person name="Estelle M."/>
            <person name="Feng L."/>
            <person name="Finet C."/>
            <person name="Floyd S.K."/>
            <person name="Frommer W.B."/>
            <person name="Fujita T."/>
            <person name="Gramzow L."/>
            <person name="Gutensohn M."/>
            <person name="Harholt J."/>
            <person name="Hattori M."/>
            <person name="Heyl A."/>
            <person name="Hirai T."/>
            <person name="Hiwatashi Y."/>
            <person name="Ishikawa M."/>
            <person name="Iwata M."/>
            <person name="Karol K.G."/>
            <person name="Koehler B."/>
            <person name="Kolukisaoglu U."/>
            <person name="Kubo M."/>
            <person name="Kurata T."/>
            <person name="Lalonde S."/>
            <person name="Li K."/>
            <person name="Li Y."/>
            <person name="Litt A."/>
            <person name="Lyons E."/>
            <person name="Manning G."/>
            <person name="Maruyama T."/>
            <person name="Michael T.P."/>
            <person name="Mikami K."/>
            <person name="Miyazaki S."/>
            <person name="Morinaga S."/>
            <person name="Murata T."/>
            <person name="Mueller-Roeber B."/>
            <person name="Nelson D.R."/>
            <person name="Obara M."/>
            <person name="Oguri Y."/>
            <person name="Olmstead R.G."/>
            <person name="Onodera N."/>
            <person name="Petersen B.L."/>
            <person name="Pils B."/>
            <person name="Prigge M."/>
            <person name="Rensing S.A."/>
            <person name="Riano-Pachon D.M."/>
            <person name="Roberts A.W."/>
            <person name="Sato Y."/>
            <person name="Scheller H.V."/>
            <person name="Schulz B."/>
            <person name="Schulz C."/>
            <person name="Shakirov E.V."/>
            <person name="Shibagaki N."/>
            <person name="Shinohara N."/>
            <person name="Shippen D.E."/>
            <person name="Soerensen I."/>
            <person name="Sotooka R."/>
            <person name="Sugimoto N."/>
            <person name="Sugita M."/>
            <person name="Sumikawa N."/>
            <person name="Tanurdzic M."/>
            <person name="Theissen G."/>
            <person name="Ulvskov P."/>
            <person name="Wakazuki S."/>
            <person name="Weng J.K."/>
            <person name="Willats W.W."/>
            <person name="Wipf D."/>
            <person name="Wolf P.G."/>
            <person name="Yang L."/>
            <person name="Zimmer A.D."/>
            <person name="Zhu Q."/>
            <person name="Mitros T."/>
            <person name="Hellsten U."/>
            <person name="Loque D."/>
            <person name="Otillar R."/>
            <person name="Salamov A."/>
            <person name="Schmutz J."/>
            <person name="Shapiro H."/>
            <person name="Lindquist E."/>
            <person name="Lucas S."/>
            <person name="Rokhsar D."/>
            <person name="Grigoriev I.V."/>
        </authorList>
    </citation>
    <scope>NUCLEOTIDE SEQUENCE [LARGE SCALE GENOMIC DNA]</scope>
</reference>
<name>D8SW72_SELML</name>
<comment type="subunit">
    <text evidence="1">Component of the TIM23 complex.</text>
</comment>
<dbReference type="PANTHER" id="PTHR12210">
    <property type="entry name" value="DULLARD PROTEIN PHOSPHATASE"/>
    <property type="match status" value="1"/>
</dbReference>
<dbReference type="InterPro" id="IPR050365">
    <property type="entry name" value="TIM50"/>
</dbReference>
<dbReference type="Gramene" id="EFJ11380">
    <property type="protein sequence ID" value="EFJ11380"/>
    <property type="gene ID" value="SELMODRAFT_126324"/>
</dbReference>
<dbReference type="Gene3D" id="3.40.50.1000">
    <property type="entry name" value="HAD superfamily/HAD-like"/>
    <property type="match status" value="1"/>
</dbReference>
<sequence>MARPALVLDLDDCLISKNAKITDFVAGGYDIGMRPGLIPFLESMAAIYNLYVFSCSAEFYCSDIVDNINKRLSSGRILEYCCRDDCKSYMDPSIDRVVSVKDIRSVPMVDGDCKRTVWLDDDEYYWLFQPNNGFVVPRYDGEDEEDRVLE</sequence>
<evidence type="ECO:0000259" key="2">
    <source>
        <dbReference type="PROSITE" id="PS50969"/>
    </source>
</evidence>
<proteinExistence type="inferred from homology"/>
<protein>
    <recommendedName>
        <fullName evidence="1">Mitochondrial import inner membrane translocase subunit TIM50</fullName>
    </recommendedName>
</protein>
<accession>D8SW72</accession>
<dbReference type="GO" id="GO:0015031">
    <property type="term" value="P:protein transport"/>
    <property type="evidence" value="ECO:0007669"/>
    <property type="project" value="UniProtKB-KW"/>
</dbReference>
<dbReference type="EMBL" id="GL377647">
    <property type="protein sequence ID" value="EFJ11380.1"/>
    <property type="molecule type" value="Genomic_DNA"/>
</dbReference>
<dbReference type="GO" id="GO:0004721">
    <property type="term" value="F:phosphoprotein phosphatase activity"/>
    <property type="evidence" value="ECO:0000318"/>
    <property type="project" value="GO_Central"/>
</dbReference>
<dbReference type="InterPro" id="IPR036412">
    <property type="entry name" value="HAD-like_sf"/>
</dbReference>
<dbReference type="AlphaFoldDB" id="D8SW72"/>
<keyword evidence="1" id="KW-0809">Transit peptide</keyword>
<comment type="subcellular location">
    <subcellularLocation>
        <location evidence="1">Mitochondrion inner membrane</location>
        <topology evidence="1">Single-pass membrane protein</topology>
    </subcellularLocation>
</comment>
<keyword evidence="1" id="KW-0496">Mitochondrion</keyword>
<feature type="non-terminal residue" evidence="3">
    <location>
        <position position="150"/>
    </location>
</feature>
<comment type="function">
    <text evidence="1">Essential component of the TIM23 complex, a complex that mediates the translocation of transit peptide-containing proteins across the mitochondrial inner membrane.</text>
</comment>
<comment type="similarity">
    <text evidence="1">Belongs to the TIM50 family.</text>
</comment>
<keyword evidence="1" id="KW-0813">Transport</keyword>
<dbReference type="Pfam" id="PF03031">
    <property type="entry name" value="NIF"/>
    <property type="match status" value="1"/>
</dbReference>
<keyword evidence="4" id="KW-1185">Reference proteome</keyword>
<dbReference type="HOGENOM" id="CLU_1745339_0_0_1"/>
<dbReference type="KEGG" id="smo:SELMODRAFT_126324"/>
<organism evidence="4">
    <name type="scientific">Selaginella moellendorffii</name>
    <name type="common">Spikemoss</name>
    <dbReference type="NCBI Taxonomy" id="88036"/>
    <lineage>
        <taxon>Eukaryota</taxon>
        <taxon>Viridiplantae</taxon>
        <taxon>Streptophyta</taxon>
        <taxon>Embryophyta</taxon>
        <taxon>Tracheophyta</taxon>
        <taxon>Lycopodiopsida</taxon>
        <taxon>Selaginellales</taxon>
        <taxon>Selaginellaceae</taxon>
        <taxon>Selaginella</taxon>
    </lineage>
</organism>
<dbReference type="SMART" id="SM00577">
    <property type="entry name" value="CPDc"/>
    <property type="match status" value="1"/>
</dbReference>
<dbReference type="PROSITE" id="PS50969">
    <property type="entry name" value="FCP1"/>
    <property type="match status" value="1"/>
</dbReference>
<dbReference type="SUPFAM" id="SSF56784">
    <property type="entry name" value="HAD-like"/>
    <property type="match status" value="1"/>
</dbReference>
<evidence type="ECO:0000313" key="3">
    <source>
        <dbReference type="EMBL" id="EFJ11380.1"/>
    </source>
</evidence>
<dbReference type="Proteomes" id="UP000001514">
    <property type="component" value="Unassembled WGS sequence"/>
</dbReference>
<evidence type="ECO:0000313" key="4">
    <source>
        <dbReference type="Proteomes" id="UP000001514"/>
    </source>
</evidence>
<dbReference type="InParanoid" id="D8SW72"/>
<gene>
    <name evidence="3" type="ORF">SELMODRAFT_126324</name>
</gene>
<dbReference type="GO" id="GO:0005744">
    <property type="term" value="C:TIM23 mitochondrial import inner membrane translocase complex"/>
    <property type="evidence" value="ECO:0007669"/>
    <property type="project" value="UniProtKB-UniRule"/>
</dbReference>
<dbReference type="eggNOG" id="KOG1605">
    <property type="taxonomic scope" value="Eukaryota"/>
</dbReference>
<keyword evidence="1" id="KW-0653">Protein transport</keyword>
<evidence type="ECO:0000256" key="1">
    <source>
        <dbReference type="RuleBase" id="RU365079"/>
    </source>
</evidence>
<dbReference type="InterPro" id="IPR004274">
    <property type="entry name" value="FCP1_dom"/>
</dbReference>
<keyword evidence="1" id="KW-0811">Translocation</keyword>